<evidence type="ECO:0008006" key="2">
    <source>
        <dbReference type="Google" id="ProtNLM"/>
    </source>
</evidence>
<dbReference type="SUPFAM" id="SSF56784">
    <property type="entry name" value="HAD-like"/>
    <property type="match status" value="1"/>
</dbReference>
<dbReference type="EMBL" id="UINC01210576">
    <property type="protein sequence ID" value="SVE34102.1"/>
    <property type="molecule type" value="Genomic_DNA"/>
</dbReference>
<accession>A0A383CPG6</accession>
<sequence>KIIVKHKFKHNKIVYIGDRKEDKFSSESHGIPFIRANWGYDPVSAPDHKVAMSPASLQIMLS</sequence>
<organism evidence="1">
    <name type="scientific">marine metagenome</name>
    <dbReference type="NCBI Taxonomy" id="408172"/>
    <lineage>
        <taxon>unclassified sequences</taxon>
        <taxon>metagenomes</taxon>
        <taxon>ecological metagenomes</taxon>
    </lineage>
</organism>
<dbReference type="AlphaFoldDB" id="A0A383CPG6"/>
<protein>
    <recommendedName>
        <fullName evidence="2">HAD family hydrolase</fullName>
    </recommendedName>
</protein>
<proteinExistence type="predicted"/>
<dbReference type="Gene3D" id="3.40.50.1000">
    <property type="entry name" value="HAD superfamily/HAD-like"/>
    <property type="match status" value="1"/>
</dbReference>
<dbReference type="InterPro" id="IPR036412">
    <property type="entry name" value="HAD-like_sf"/>
</dbReference>
<gene>
    <name evidence="1" type="ORF">METZ01_LOCUS486956</name>
</gene>
<dbReference type="InterPro" id="IPR023214">
    <property type="entry name" value="HAD_sf"/>
</dbReference>
<evidence type="ECO:0000313" key="1">
    <source>
        <dbReference type="EMBL" id="SVE34102.1"/>
    </source>
</evidence>
<name>A0A383CPG6_9ZZZZ</name>
<feature type="non-terminal residue" evidence="1">
    <location>
        <position position="1"/>
    </location>
</feature>
<reference evidence="1" key="1">
    <citation type="submission" date="2018-05" db="EMBL/GenBank/DDBJ databases">
        <authorList>
            <person name="Lanie J.A."/>
            <person name="Ng W.-L."/>
            <person name="Kazmierczak K.M."/>
            <person name="Andrzejewski T.M."/>
            <person name="Davidsen T.M."/>
            <person name="Wayne K.J."/>
            <person name="Tettelin H."/>
            <person name="Glass J.I."/>
            <person name="Rusch D."/>
            <person name="Podicherti R."/>
            <person name="Tsui H.-C.T."/>
            <person name="Winkler M.E."/>
        </authorList>
    </citation>
    <scope>NUCLEOTIDE SEQUENCE</scope>
</reference>